<dbReference type="KEGG" id="dmp:FAK_17970"/>
<dbReference type="RefSeq" id="WP_338606425.1">
    <property type="nucleotide sequence ID" value="NZ_AP028679.1"/>
</dbReference>
<protein>
    <submittedName>
        <fullName evidence="2">CoA ligase</fullName>
    </submittedName>
</protein>
<dbReference type="Pfam" id="PF14535">
    <property type="entry name" value="AMP-binding_C_2"/>
    <property type="match status" value="1"/>
</dbReference>
<feature type="domain" description="AMP-dependent ligase C-terminal" evidence="1">
    <location>
        <begin position="356"/>
        <end position="445"/>
    </location>
</feature>
<keyword evidence="2" id="KW-0436">Ligase</keyword>
<sequence length="453" mass="50432">MQRYFANPALDALSPEEIYVLQEQRLVPQLTYCRDHSEFYREKFRACGVEPGDIKTLDDLRALPVFMNKDQERLNAQESLERDGHPFGTHLCADPKDIYLTGTTSGTTGMPTFTYTFTKQDVETIAPALGWRFAYNGLAYGDRVLFIFALGIYATSMSLWGLRSIKGVPIDVDARAGSELMLRFADITRPKYMATTVSLSEYLIGKAPVVLGKEVGELGFRGLFLTGEVGVSIPEVRQRIESAYGCRIYDYWAPAGHAIAITCDSPSYSGMHWVAPDLCTSFDDLVDPETKQPVPVVNGAVGEMVITSLRRQASPLLKYATGDIVQVWTEPCPHCGFPGKRAQLIGRADDMLVVKGVNIYPAAIKQVVQGFTPQVTGEMRIVLETRPPRVVPPLKLKLERSGQVVDTDLEGLARRIVGAMHDQLKIRPEIQWVDSGSLEKSTRKTPLFEKNYE</sequence>
<dbReference type="Proteomes" id="UP001366166">
    <property type="component" value="Chromosome"/>
</dbReference>
<dbReference type="PANTHER" id="PTHR43845:SF1">
    <property type="entry name" value="BLR5969 PROTEIN"/>
    <property type="match status" value="1"/>
</dbReference>
<dbReference type="PANTHER" id="PTHR43845">
    <property type="entry name" value="BLR5969 PROTEIN"/>
    <property type="match status" value="1"/>
</dbReference>
<dbReference type="Gene3D" id="3.40.50.12780">
    <property type="entry name" value="N-terminal domain of ligase-like"/>
    <property type="match status" value="1"/>
</dbReference>
<evidence type="ECO:0000313" key="2">
    <source>
        <dbReference type="EMBL" id="BEQ14731.1"/>
    </source>
</evidence>
<dbReference type="InterPro" id="IPR042099">
    <property type="entry name" value="ANL_N_sf"/>
</dbReference>
<evidence type="ECO:0000259" key="1">
    <source>
        <dbReference type="Pfam" id="PF14535"/>
    </source>
</evidence>
<keyword evidence="3" id="KW-1185">Reference proteome</keyword>
<dbReference type="InterPro" id="IPR028154">
    <property type="entry name" value="AMP-dep_Lig_C"/>
</dbReference>
<proteinExistence type="predicted"/>
<reference evidence="3" key="1">
    <citation type="journal article" date="2023" name="Arch. Microbiol.">
        <title>Desulfoferula mesophilus gen. nov. sp. nov., a mesophilic sulfate-reducing bacterium isolated from a brackish lake sediment.</title>
        <authorList>
            <person name="Watanabe T."/>
            <person name="Yabe T."/>
            <person name="Tsuji J.M."/>
            <person name="Fukui M."/>
        </authorList>
    </citation>
    <scope>NUCLEOTIDE SEQUENCE [LARGE SCALE GENOMIC DNA]</scope>
    <source>
        <strain evidence="3">12FAK</strain>
    </source>
</reference>
<dbReference type="AlphaFoldDB" id="A0AAU9EC55"/>
<dbReference type="InterPro" id="IPR045851">
    <property type="entry name" value="AMP-bd_C_sf"/>
</dbReference>
<dbReference type="Gene3D" id="3.30.300.30">
    <property type="match status" value="1"/>
</dbReference>
<dbReference type="SUPFAM" id="SSF56801">
    <property type="entry name" value="Acetyl-CoA synthetase-like"/>
    <property type="match status" value="1"/>
</dbReference>
<dbReference type="GO" id="GO:0016874">
    <property type="term" value="F:ligase activity"/>
    <property type="evidence" value="ECO:0007669"/>
    <property type="project" value="UniProtKB-KW"/>
</dbReference>
<evidence type="ECO:0000313" key="3">
    <source>
        <dbReference type="Proteomes" id="UP001366166"/>
    </source>
</evidence>
<dbReference type="EMBL" id="AP028679">
    <property type="protein sequence ID" value="BEQ14731.1"/>
    <property type="molecule type" value="Genomic_DNA"/>
</dbReference>
<accession>A0AAU9EC55</accession>
<gene>
    <name evidence="2" type="ORF">FAK_17970</name>
</gene>
<organism evidence="2 3">
    <name type="scientific">Desulfoferula mesophila</name>
    <dbReference type="NCBI Taxonomy" id="3058419"/>
    <lineage>
        <taxon>Bacteria</taxon>
        <taxon>Pseudomonadati</taxon>
        <taxon>Thermodesulfobacteriota</taxon>
        <taxon>Desulfarculia</taxon>
        <taxon>Desulfarculales</taxon>
        <taxon>Desulfarculaceae</taxon>
        <taxon>Desulfoferula</taxon>
    </lineage>
</organism>
<name>A0AAU9EC55_9BACT</name>